<name>A0A8J5T5B5_ZIZPA</name>
<feature type="compositionally biased region" description="Basic and acidic residues" evidence="1">
    <location>
        <begin position="97"/>
        <end position="109"/>
    </location>
</feature>
<dbReference type="EMBL" id="JAAALK010000284">
    <property type="protein sequence ID" value="KAG8068994.1"/>
    <property type="molecule type" value="Genomic_DNA"/>
</dbReference>
<comment type="caution">
    <text evidence="2">The sequence shown here is derived from an EMBL/GenBank/DDBJ whole genome shotgun (WGS) entry which is preliminary data.</text>
</comment>
<feature type="compositionally biased region" description="Low complexity" evidence="1">
    <location>
        <begin position="112"/>
        <end position="125"/>
    </location>
</feature>
<feature type="compositionally biased region" description="Low complexity" evidence="1">
    <location>
        <begin position="211"/>
        <end position="223"/>
    </location>
</feature>
<evidence type="ECO:0000313" key="3">
    <source>
        <dbReference type="Proteomes" id="UP000729402"/>
    </source>
</evidence>
<feature type="region of interest" description="Disordered" evidence="1">
    <location>
        <begin position="85"/>
        <end position="258"/>
    </location>
</feature>
<feature type="region of interest" description="Disordered" evidence="1">
    <location>
        <begin position="1"/>
        <end position="21"/>
    </location>
</feature>
<keyword evidence="3" id="KW-1185">Reference proteome</keyword>
<feature type="compositionally biased region" description="Low complexity" evidence="1">
    <location>
        <begin position="144"/>
        <end position="160"/>
    </location>
</feature>
<evidence type="ECO:0000313" key="2">
    <source>
        <dbReference type="EMBL" id="KAG8068994.1"/>
    </source>
</evidence>
<dbReference type="AlphaFoldDB" id="A0A8J5T5B5"/>
<accession>A0A8J5T5B5</accession>
<sequence>MTKKYNFRENGPPELGPKVPSKHAAHLEVRTPEEAIAAAERVVGAPTSEEQAQRLASVGSWEHWNRVWTLLGYEEVPALPDFSHLTASTAGAKRKRGYDDEPETSRARLEVPATEASTPEEAAASDPQTVAEPTSAPAAKEVAKASIATASGAKADASASQQKDWGALVDPSTFEEISDEEEDAGARPTAAKPVEDDADARSTPTKPAEASGSSSSSSESDSSSFEEDGGSGRGEGDTQSDEDVEVVELSPPMPKPAQAVAAEEIVRPFRPKGAMTEAAINSFREGCAAAEAGNLVAQLSRSNPMELFINANEALIQAFALNAATSTSADRRMMHLAEEKEALRREVSVEAEKRRRAEASADAARGKAETARAEAEVAKAEAGKAKETLAS</sequence>
<proteinExistence type="predicted"/>
<reference evidence="2" key="1">
    <citation type="journal article" date="2021" name="bioRxiv">
        <title>Whole Genome Assembly and Annotation of Northern Wild Rice, Zizania palustris L., Supports a Whole Genome Duplication in the Zizania Genus.</title>
        <authorList>
            <person name="Haas M."/>
            <person name="Kono T."/>
            <person name="Macchietto M."/>
            <person name="Millas R."/>
            <person name="McGilp L."/>
            <person name="Shao M."/>
            <person name="Duquette J."/>
            <person name="Hirsch C.N."/>
            <person name="Kimball J."/>
        </authorList>
    </citation>
    <scope>NUCLEOTIDE SEQUENCE</scope>
    <source>
        <tissue evidence="2">Fresh leaf tissue</tissue>
    </source>
</reference>
<dbReference type="Proteomes" id="UP000729402">
    <property type="component" value="Unassembled WGS sequence"/>
</dbReference>
<organism evidence="2 3">
    <name type="scientific">Zizania palustris</name>
    <name type="common">Northern wild rice</name>
    <dbReference type="NCBI Taxonomy" id="103762"/>
    <lineage>
        <taxon>Eukaryota</taxon>
        <taxon>Viridiplantae</taxon>
        <taxon>Streptophyta</taxon>
        <taxon>Embryophyta</taxon>
        <taxon>Tracheophyta</taxon>
        <taxon>Spermatophyta</taxon>
        <taxon>Magnoliopsida</taxon>
        <taxon>Liliopsida</taxon>
        <taxon>Poales</taxon>
        <taxon>Poaceae</taxon>
        <taxon>BOP clade</taxon>
        <taxon>Oryzoideae</taxon>
        <taxon>Oryzeae</taxon>
        <taxon>Zizaniinae</taxon>
        <taxon>Zizania</taxon>
    </lineage>
</organism>
<gene>
    <name evidence="2" type="ORF">GUJ93_ZPchr0005g14925</name>
</gene>
<reference evidence="2" key="2">
    <citation type="submission" date="2021-02" db="EMBL/GenBank/DDBJ databases">
        <authorList>
            <person name="Kimball J.A."/>
            <person name="Haas M.W."/>
            <person name="Macchietto M."/>
            <person name="Kono T."/>
            <person name="Duquette J."/>
            <person name="Shao M."/>
        </authorList>
    </citation>
    <scope>NUCLEOTIDE SEQUENCE</scope>
    <source>
        <tissue evidence="2">Fresh leaf tissue</tissue>
    </source>
</reference>
<evidence type="ECO:0000256" key="1">
    <source>
        <dbReference type="SAM" id="MobiDB-lite"/>
    </source>
</evidence>
<feature type="region of interest" description="Disordered" evidence="1">
    <location>
        <begin position="347"/>
        <end position="391"/>
    </location>
</feature>
<protein>
    <submittedName>
        <fullName evidence="2">Uncharacterized protein</fullName>
    </submittedName>
</protein>